<protein>
    <recommendedName>
        <fullName evidence="3">amidase</fullName>
        <ecNumber evidence="3">3.5.1.4</ecNumber>
    </recommendedName>
</protein>
<evidence type="ECO:0000256" key="3">
    <source>
        <dbReference type="ARBA" id="ARBA00012922"/>
    </source>
</evidence>
<reference evidence="7 8" key="1">
    <citation type="submission" date="2017-10" db="EMBL/GenBank/DDBJ databases">
        <title>Comparative genomics in systemic dimorphic fungi from Ajellomycetaceae.</title>
        <authorList>
            <person name="Munoz J.F."/>
            <person name="Mcewen J.G."/>
            <person name="Clay O.K."/>
            <person name="Cuomo C.A."/>
        </authorList>
    </citation>
    <scope>NUCLEOTIDE SEQUENCE [LARGE SCALE GENOMIC DNA]</scope>
    <source>
        <strain evidence="7 8">UAMH7299</strain>
    </source>
</reference>
<dbReference type="PANTHER" id="PTHR46072:SF2">
    <property type="entry name" value="AMIDASE (EUROFUNG)"/>
    <property type="match status" value="1"/>
</dbReference>
<gene>
    <name evidence="7" type="ORF">AJ80_07600</name>
</gene>
<evidence type="ECO:0000313" key="8">
    <source>
        <dbReference type="Proteomes" id="UP000224634"/>
    </source>
</evidence>
<dbReference type="Pfam" id="PF01425">
    <property type="entry name" value="Amidase"/>
    <property type="match status" value="1"/>
</dbReference>
<dbReference type="InterPro" id="IPR020556">
    <property type="entry name" value="Amidase_CS"/>
</dbReference>
<evidence type="ECO:0000259" key="6">
    <source>
        <dbReference type="Pfam" id="PF01425"/>
    </source>
</evidence>
<accession>A0A2B7XLS7</accession>
<dbReference type="AlphaFoldDB" id="A0A2B7XLS7"/>
<dbReference type="GO" id="GO:0004040">
    <property type="term" value="F:amidase activity"/>
    <property type="evidence" value="ECO:0007669"/>
    <property type="project" value="UniProtKB-EC"/>
</dbReference>
<dbReference type="PANTHER" id="PTHR46072">
    <property type="entry name" value="AMIDASE-RELATED-RELATED"/>
    <property type="match status" value="1"/>
</dbReference>
<comment type="catalytic activity">
    <reaction evidence="1">
        <text>a monocarboxylic acid amide + H2O = a monocarboxylate + NH4(+)</text>
        <dbReference type="Rhea" id="RHEA:12020"/>
        <dbReference type="ChEBI" id="CHEBI:15377"/>
        <dbReference type="ChEBI" id="CHEBI:28938"/>
        <dbReference type="ChEBI" id="CHEBI:35757"/>
        <dbReference type="ChEBI" id="CHEBI:83628"/>
        <dbReference type="EC" id="3.5.1.4"/>
    </reaction>
</comment>
<evidence type="ECO:0000256" key="1">
    <source>
        <dbReference type="ARBA" id="ARBA00001311"/>
    </source>
</evidence>
<feature type="active site" description="Charge relay system" evidence="5">
    <location>
        <position position="212"/>
    </location>
</feature>
<feature type="active site" description="Charge relay system" evidence="5">
    <location>
        <position position="137"/>
    </location>
</feature>
<evidence type="ECO:0000313" key="7">
    <source>
        <dbReference type="EMBL" id="PGH09890.1"/>
    </source>
</evidence>
<organism evidence="7 8">
    <name type="scientific">Polytolypa hystricis (strain UAMH7299)</name>
    <dbReference type="NCBI Taxonomy" id="1447883"/>
    <lineage>
        <taxon>Eukaryota</taxon>
        <taxon>Fungi</taxon>
        <taxon>Dikarya</taxon>
        <taxon>Ascomycota</taxon>
        <taxon>Pezizomycotina</taxon>
        <taxon>Eurotiomycetes</taxon>
        <taxon>Eurotiomycetidae</taxon>
        <taxon>Onygenales</taxon>
        <taxon>Onygenales incertae sedis</taxon>
        <taxon>Polytolypa</taxon>
    </lineage>
</organism>
<dbReference type="PROSITE" id="PS00571">
    <property type="entry name" value="AMIDASES"/>
    <property type="match status" value="1"/>
</dbReference>
<dbReference type="InterPro" id="IPR036928">
    <property type="entry name" value="AS_sf"/>
</dbReference>
<dbReference type="PIRSF" id="PIRSF001221">
    <property type="entry name" value="Amidase_fungi"/>
    <property type="match status" value="1"/>
</dbReference>
<feature type="domain" description="Amidase" evidence="6">
    <location>
        <begin position="81"/>
        <end position="548"/>
    </location>
</feature>
<keyword evidence="4" id="KW-0378">Hydrolase</keyword>
<dbReference type="OrthoDB" id="6428749at2759"/>
<keyword evidence="8" id="KW-1185">Reference proteome</keyword>
<name>A0A2B7XLS7_POLH7</name>
<dbReference type="EMBL" id="PDNA01000150">
    <property type="protein sequence ID" value="PGH09890.1"/>
    <property type="molecule type" value="Genomic_DNA"/>
</dbReference>
<evidence type="ECO:0000256" key="5">
    <source>
        <dbReference type="PIRSR" id="PIRSR001221-1"/>
    </source>
</evidence>
<comment type="similarity">
    <text evidence="2">Belongs to the amidase family.</text>
</comment>
<feature type="active site" description="Acyl-ester intermediate" evidence="5">
    <location>
        <position position="236"/>
    </location>
</feature>
<dbReference type="Gene3D" id="3.90.1300.10">
    <property type="entry name" value="Amidase signature (AS) domain"/>
    <property type="match status" value="1"/>
</dbReference>
<dbReference type="STRING" id="1447883.A0A2B7XLS7"/>
<dbReference type="EC" id="3.5.1.4" evidence="3"/>
<dbReference type="SUPFAM" id="SSF75304">
    <property type="entry name" value="Amidase signature (AS) enzymes"/>
    <property type="match status" value="1"/>
</dbReference>
<proteinExistence type="inferred from homology"/>
<evidence type="ECO:0000256" key="2">
    <source>
        <dbReference type="ARBA" id="ARBA00009199"/>
    </source>
</evidence>
<comment type="caution">
    <text evidence="7">The sequence shown here is derived from an EMBL/GenBank/DDBJ whole genome shotgun (WGS) entry which is preliminary data.</text>
</comment>
<evidence type="ECO:0000256" key="4">
    <source>
        <dbReference type="ARBA" id="ARBA00022801"/>
    </source>
</evidence>
<dbReference type="Proteomes" id="UP000224634">
    <property type="component" value="Unassembled WGS sequence"/>
</dbReference>
<dbReference type="InterPro" id="IPR023631">
    <property type="entry name" value="Amidase_dom"/>
</dbReference>
<sequence length="560" mass="61618">MPTAIDPSASWKERSDAKKASVLNGIPAEFLHPDLTHSETDRNPVLDIPSKFLSSKELSITALDAVEVISAIAQGTYTAVEVLDAFTHRAAIAHKLLNCCLEFRYQDARVEAEKQDRYFQETGKTVGPLHGLPISVKDQCRIIGTETTCGFVCNIGVPDTETCDLVRILVNAGAVIFVKTSLSIGCLWGETINNVIGRTSNPFNRSFSCGGSSGGEGALLGLHGSPLGVGTDLGGSIRSPSAYQGLWGLRPSSGRIPYYRMLNSMEGNEIVPSVVGPMSHSPHSLELFVKTVINSQPWLHDPHCQPIPWRETVFTEIVEGKPLRIGSMLWDECAFPQPPIRRAIREIEARLKAAGHEIVPWKIDQRTALELLTNAMSCDARDDVDRTMALSGEPDLQLAFSPGRKPLTLLEAWDLTMKRTDFRALVMKRWNATATDDGRGPIDAYITPVNPSVCPMHEDYKRIRYLGYTGSVNLLDFTACTIPVTFVDSQIDLADQQDGRFDAMGLPIPPPVSELDKTIRANYDPERFKGLPVAVQVVGRRLEEEKVLGIARVLHKLLEP</sequence>